<dbReference type="OrthoDB" id="3657335at2"/>
<dbReference type="PANTHER" id="PTHR24260">
    <property type="match status" value="1"/>
</dbReference>
<dbReference type="AlphaFoldDB" id="A0A4R4WEC2"/>
<keyword evidence="3" id="KW-0378">Hydrolase</keyword>
<dbReference type="RefSeq" id="WP_132514176.1">
    <property type="nucleotide sequence ID" value="NZ_SMKP01000102.1"/>
</dbReference>
<proteinExistence type="predicted"/>
<dbReference type="GO" id="GO:0004252">
    <property type="term" value="F:serine-type endopeptidase activity"/>
    <property type="evidence" value="ECO:0007669"/>
    <property type="project" value="InterPro"/>
</dbReference>
<feature type="chain" id="PRO_5021026481" evidence="1">
    <location>
        <begin position="21"/>
        <end position="301"/>
    </location>
</feature>
<comment type="caution">
    <text evidence="3">The sequence shown here is derived from an EMBL/GenBank/DDBJ whole genome shotgun (WGS) entry which is preliminary data.</text>
</comment>
<sequence>MVIAFIAAITTCLGRVPAQAAVTEPPEVGAQIVGGQPADGAWTVSLQSQRPDGTYRHTCGGALIAPNWVVTVAACVSPETAANPPTLARAGSLEWQTGGSTAGLMEVIIHPAWEGLFTNAIALVRLDRYLTSPEILPVTVPLGPNGLALVAGFGTTCDSDPEDADCLESISDRLLQLEEKRLPDSECSLNIPPFGELFNPDDMMCMVSADGEAKQACFGDGSSAVVAKAHRGYRLVGLAIADGDEVDPFRPFACSTAPEGSPGELFVLDIFAHVPWIAETIRQRDPAAAERMVAIAAQAAG</sequence>
<dbReference type="InterPro" id="IPR009003">
    <property type="entry name" value="Peptidase_S1_PA"/>
</dbReference>
<feature type="signal peptide" evidence="1">
    <location>
        <begin position="1"/>
        <end position="20"/>
    </location>
</feature>
<keyword evidence="1" id="KW-0732">Signal</keyword>
<evidence type="ECO:0000313" key="3">
    <source>
        <dbReference type="EMBL" id="TDD16601.1"/>
    </source>
</evidence>
<dbReference type="InterPro" id="IPR051333">
    <property type="entry name" value="CLIP_Serine_Protease"/>
</dbReference>
<keyword evidence="3" id="KW-0645">Protease</keyword>
<dbReference type="Pfam" id="PF00089">
    <property type="entry name" value="Trypsin"/>
    <property type="match status" value="1"/>
</dbReference>
<evidence type="ECO:0000313" key="4">
    <source>
        <dbReference type="Proteomes" id="UP000294543"/>
    </source>
</evidence>
<dbReference type="EMBL" id="SMKP01000102">
    <property type="protein sequence ID" value="TDD16601.1"/>
    <property type="molecule type" value="Genomic_DNA"/>
</dbReference>
<dbReference type="InterPro" id="IPR001254">
    <property type="entry name" value="Trypsin_dom"/>
</dbReference>
<feature type="domain" description="Peptidase S1" evidence="2">
    <location>
        <begin position="32"/>
        <end position="282"/>
    </location>
</feature>
<dbReference type="PROSITE" id="PS50240">
    <property type="entry name" value="TRYPSIN_DOM"/>
    <property type="match status" value="1"/>
</dbReference>
<dbReference type="InterPro" id="IPR043504">
    <property type="entry name" value="Peptidase_S1_PA_chymotrypsin"/>
</dbReference>
<dbReference type="Gene3D" id="2.40.10.10">
    <property type="entry name" value="Trypsin-like serine proteases"/>
    <property type="match status" value="1"/>
</dbReference>
<dbReference type="GO" id="GO:0006508">
    <property type="term" value="P:proteolysis"/>
    <property type="evidence" value="ECO:0007669"/>
    <property type="project" value="UniProtKB-KW"/>
</dbReference>
<keyword evidence="4" id="KW-1185">Reference proteome</keyword>
<accession>A0A4R4WEC2</accession>
<organism evidence="3 4">
    <name type="scientific">Nonomuraea diastatica</name>
    <dbReference type="NCBI Taxonomy" id="1848329"/>
    <lineage>
        <taxon>Bacteria</taxon>
        <taxon>Bacillati</taxon>
        <taxon>Actinomycetota</taxon>
        <taxon>Actinomycetes</taxon>
        <taxon>Streptosporangiales</taxon>
        <taxon>Streptosporangiaceae</taxon>
        <taxon>Nonomuraea</taxon>
    </lineage>
</organism>
<dbReference type="PANTHER" id="PTHR24260:SF132">
    <property type="entry name" value="PEPTIDASE S1 DOMAIN-CONTAINING PROTEIN"/>
    <property type="match status" value="1"/>
</dbReference>
<name>A0A4R4WEC2_9ACTN</name>
<protein>
    <submittedName>
        <fullName evidence="3">Trypsin-like serine protease</fullName>
    </submittedName>
</protein>
<evidence type="ECO:0000256" key="1">
    <source>
        <dbReference type="SAM" id="SignalP"/>
    </source>
</evidence>
<evidence type="ECO:0000259" key="2">
    <source>
        <dbReference type="PROSITE" id="PS50240"/>
    </source>
</evidence>
<reference evidence="3 4" key="1">
    <citation type="submission" date="2019-03" db="EMBL/GenBank/DDBJ databases">
        <title>Draft genome sequences of novel Actinobacteria.</title>
        <authorList>
            <person name="Sahin N."/>
            <person name="Ay H."/>
            <person name="Saygin H."/>
        </authorList>
    </citation>
    <scope>NUCLEOTIDE SEQUENCE [LARGE SCALE GENOMIC DNA]</scope>
    <source>
        <strain evidence="3 4">KC712</strain>
    </source>
</reference>
<dbReference type="SUPFAM" id="SSF50494">
    <property type="entry name" value="Trypsin-like serine proteases"/>
    <property type="match status" value="1"/>
</dbReference>
<gene>
    <name evidence="3" type="ORF">E1294_30685</name>
</gene>
<dbReference type="InterPro" id="IPR001314">
    <property type="entry name" value="Peptidase_S1A"/>
</dbReference>
<dbReference type="Proteomes" id="UP000294543">
    <property type="component" value="Unassembled WGS sequence"/>
</dbReference>
<dbReference type="SMART" id="SM00020">
    <property type="entry name" value="Tryp_SPc"/>
    <property type="match status" value="1"/>
</dbReference>
<dbReference type="PRINTS" id="PR00722">
    <property type="entry name" value="CHYMOTRYPSIN"/>
</dbReference>